<feature type="compositionally biased region" description="Low complexity" evidence="1">
    <location>
        <begin position="114"/>
        <end position="151"/>
    </location>
</feature>
<proteinExistence type="predicted"/>
<dbReference type="AlphaFoldDB" id="A0AA39YR16"/>
<feature type="compositionally biased region" description="Polar residues" evidence="1">
    <location>
        <begin position="89"/>
        <end position="112"/>
    </location>
</feature>
<evidence type="ECO:0000256" key="1">
    <source>
        <dbReference type="SAM" id="MobiDB-lite"/>
    </source>
</evidence>
<gene>
    <name evidence="2" type="ORF">B0T16DRAFT_51173</name>
</gene>
<feature type="compositionally biased region" description="Basic and acidic residues" evidence="1">
    <location>
        <begin position="243"/>
        <end position="257"/>
    </location>
</feature>
<evidence type="ECO:0000313" key="2">
    <source>
        <dbReference type="EMBL" id="KAK0657063.1"/>
    </source>
</evidence>
<accession>A0AA39YR16</accession>
<organism evidence="2 3">
    <name type="scientific">Cercophora newfieldiana</name>
    <dbReference type="NCBI Taxonomy" id="92897"/>
    <lineage>
        <taxon>Eukaryota</taxon>
        <taxon>Fungi</taxon>
        <taxon>Dikarya</taxon>
        <taxon>Ascomycota</taxon>
        <taxon>Pezizomycotina</taxon>
        <taxon>Sordariomycetes</taxon>
        <taxon>Sordariomycetidae</taxon>
        <taxon>Sordariales</taxon>
        <taxon>Lasiosphaeriaceae</taxon>
        <taxon>Cercophora</taxon>
    </lineage>
</organism>
<keyword evidence="3" id="KW-1185">Reference proteome</keyword>
<evidence type="ECO:0000313" key="3">
    <source>
        <dbReference type="Proteomes" id="UP001174936"/>
    </source>
</evidence>
<feature type="region of interest" description="Disordered" evidence="1">
    <location>
        <begin position="81"/>
        <end position="151"/>
    </location>
</feature>
<dbReference type="Proteomes" id="UP001174936">
    <property type="component" value="Unassembled WGS sequence"/>
</dbReference>
<protein>
    <submittedName>
        <fullName evidence="2">Uncharacterized protein</fullName>
    </submittedName>
</protein>
<dbReference type="EMBL" id="JAULSV010000001">
    <property type="protein sequence ID" value="KAK0657063.1"/>
    <property type="molecule type" value="Genomic_DNA"/>
</dbReference>
<feature type="region of interest" description="Disordered" evidence="1">
    <location>
        <begin position="225"/>
        <end position="257"/>
    </location>
</feature>
<name>A0AA39YR16_9PEZI</name>
<sequence>MFSPRSRAMARAAHQATYALADHQPDHPRALSQLTMGFENIAKWKAEKRKRTNPNYQNEHKTVFDIHIGHPSHKSNAWNISYEPDETTPKPNTVAPTPHLTPSTRKGQTRSFHASPSPIPSSAASRAHAEAHPLTQTQPVTLTTPSDDTPTHTDPVFGGKCTSAEILDVPSPEILGRLCTSNSITLEELPSPVVILDQVISKNPPSLGLLQRVAQLLALLGRSSGGNTGTPQEASVGLPLDVPKPEAKAEDNEGRIEVPEVEEDQHPVIRRELPMFLGGGPF</sequence>
<comment type="caution">
    <text evidence="2">The sequence shown here is derived from an EMBL/GenBank/DDBJ whole genome shotgun (WGS) entry which is preliminary data.</text>
</comment>
<reference evidence="2" key="1">
    <citation type="submission" date="2023-06" db="EMBL/GenBank/DDBJ databases">
        <title>Genome-scale phylogeny and comparative genomics of the fungal order Sordariales.</title>
        <authorList>
            <consortium name="Lawrence Berkeley National Laboratory"/>
            <person name="Hensen N."/>
            <person name="Bonometti L."/>
            <person name="Westerberg I."/>
            <person name="Brannstrom I.O."/>
            <person name="Guillou S."/>
            <person name="Cros-Aarteil S."/>
            <person name="Calhoun S."/>
            <person name="Haridas S."/>
            <person name="Kuo A."/>
            <person name="Mondo S."/>
            <person name="Pangilinan J."/>
            <person name="Riley R."/>
            <person name="Labutti K."/>
            <person name="Andreopoulos B."/>
            <person name="Lipzen A."/>
            <person name="Chen C."/>
            <person name="Yanf M."/>
            <person name="Daum C."/>
            <person name="Ng V."/>
            <person name="Clum A."/>
            <person name="Steindorff A."/>
            <person name="Ohm R."/>
            <person name="Martin F."/>
            <person name="Silar P."/>
            <person name="Natvig D."/>
            <person name="Lalanne C."/>
            <person name="Gautier V."/>
            <person name="Ament-Velasquez S.L."/>
            <person name="Kruys A."/>
            <person name="Hutchinson M.I."/>
            <person name="Powell A.J."/>
            <person name="Barry K."/>
            <person name="Miller A.N."/>
            <person name="Grigoriev I.V."/>
            <person name="Debuchy R."/>
            <person name="Gladieux P."/>
            <person name="Thoren M.H."/>
            <person name="Johannesson H."/>
        </authorList>
    </citation>
    <scope>NUCLEOTIDE SEQUENCE</scope>
    <source>
        <strain evidence="2">SMH2532-1</strain>
    </source>
</reference>